<keyword evidence="3" id="KW-0378">Hydrolase</keyword>
<dbReference type="Proteomes" id="UP000184330">
    <property type="component" value="Unassembled WGS sequence"/>
</dbReference>
<evidence type="ECO:0000256" key="1">
    <source>
        <dbReference type="PIRNR" id="PIRNR037226"/>
    </source>
</evidence>
<evidence type="ECO:0000313" key="3">
    <source>
        <dbReference type="EMBL" id="CZR66601.1"/>
    </source>
</evidence>
<organism evidence="3 4">
    <name type="scientific">Phialocephala subalpina</name>
    <dbReference type="NCBI Taxonomy" id="576137"/>
    <lineage>
        <taxon>Eukaryota</taxon>
        <taxon>Fungi</taxon>
        <taxon>Dikarya</taxon>
        <taxon>Ascomycota</taxon>
        <taxon>Pezizomycotina</taxon>
        <taxon>Leotiomycetes</taxon>
        <taxon>Helotiales</taxon>
        <taxon>Mollisiaceae</taxon>
        <taxon>Phialocephala</taxon>
        <taxon>Phialocephala fortinii species complex</taxon>
    </lineage>
</organism>
<dbReference type="InterPro" id="IPR036264">
    <property type="entry name" value="Bact_exopeptidase_dim_dom"/>
</dbReference>
<dbReference type="NCBIfam" id="TIGR01891">
    <property type="entry name" value="amidohydrolases"/>
    <property type="match status" value="1"/>
</dbReference>
<dbReference type="EMBL" id="FJOG01000038">
    <property type="protein sequence ID" value="CZR66601.1"/>
    <property type="molecule type" value="Genomic_DNA"/>
</dbReference>
<dbReference type="FunFam" id="3.30.70.360:FF:000004">
    <property type="entry name" value="Peptidase M20 domain-containing protein 2"/>
    <property type="match status" value="1"/>
</dbReference>
<dbReference type="SUPFAM" id="SSF55031">
    <property type="entry name" value="Bacterial exopeptidase dimerisation domain"/>
    <property type="match status" value="1"/>
</dbReference>
<dbReference type="InterPro" id="IPR011650">
    <property type="entry name" value="Peptidase_M20_dimer"/>
</dbReference>
<keyword evidence="3" id="KW-0645">Protease</keyword>
<dbReference type="GO" id="GO:0016805">
    <property type="term" value="F:dipeptidase activity"/>
    <property type="evidence" value="ECO:0007669"/>
    <property type="project" value="InterPro"/>
</dbReference>
<dbReference type="PANTHER" id="PTHR30575">
    <property type="entry name" value="PEPTIDASE M20"/>
    <property type="match status" value="1"/>
</dbReference>
<feature type="domain" description="Peptidase M20 dimerisation" evidence="2">
    <location>
        <begin position="181"/>
        <end position="274"/>
    </location>
</feature>
<dbReference type="SUPFAM" id="SSF53187">
    <property type="entry name" value="Zn-dependent exopeptidases"/>
    <property type="match status" value="1"/>
</dbReference>
<dbReference type="InterPro" id="IPR017144">
    <property type="entry name" value="Xaa-Arg_dipeptidase"/>
</dbReference>
<dbReference type="AlphaFoldDB" id="A0A1L7XNG0"/>
<protein>
    <recommendedName>
        <fullName evidence="1">Peptidase M20 domain-containing protein 2</fullName>
    </recommendedName>
</protein>
<proteinExistence type="inferred from homology"/>
<keyword evidence="4" id="KW-1185">Reference proteome</keyword>
<dbReference type="PANTHER" id="PTHR30575:SF0">
    <property type="entry name" value="XAA-ARG DIPEPTIDASE"/>
    <property type="match status" value="1"/>
</dbReference>
<dbReference type="Pfam" id="PF07687">
    <property type="entry name" value="M20_dimer"/>
    <property type="match status" value="1"/>
</dbReference>
<dbReference type="InterPro" id="IPR052030">
    <property type="entry name" value="Peptidase_M20/M20A_hydrolases"/>
</dbReference>
<reference evidence="3 4" key="1">
    <citation type="submission" date="2016-03" db="EMBL/GenBank/DDBJ databases">
        <authorList>
            <person name="Ploux O."/>
        </authorList>
    </citation>
    <scope>NUCLEOTIDE SEQUENCE [LARGE SCALE GENOMIC DNA]</scope>
    <source>
        <strain evidence="3 4">UAMH 11012</strain>
    </source>
</reference>
<dbReference type="InterPro" id="IPR017439">
    <property type="entry name" value="Amidohydrolase"/>
</dbReference>
<keyword evidence="3" id="KW-0121">Carboxypeptidase</keyword>
<name>A0A1L7XNG0_9HELO</name>
<dbReference type="Gene3D" id="3.40.630.10">
    <property type="entry name" value="Zn peptidases"/>
    <property type="match status" value="1"/>
</dbReference>
<gene>
    <name evidence="3" type="ORF">PAC_16502</name>
</gene>
<accession>A0A1L7XNG0</accession>
<dbReference type="OrthoDB" id="6119954at2759"/>
<dbReference type="Gene3D" id="3.30.70.360">
    <property type="match status" value="1"/>
</dbReference>
<evidence type="ECO:0000313" key="4">
    <source>
        <dbReference type="Proteomes" id="UP000184330"/>
    </source>
</evidence>
<dbReference type="GO" id="GO:0004180">
    <property type="term" value="F:carboxypeptidase activity"/>
    <property type="evidence" value="ECO:0007669"/>
    <property type="project" value="UniProtKB-KW"/>
</dbReference>
<dbReference type="CDD" id="cd05672">
    <property type="entry name" value="M20_ACY1L2-like"/>
    <property type="match status" value="1"/>
</dbReference>
<comment type="similarity">
    <text evidence="1">Belongs to the peptidase M20A family.</text>
</comment>
<evidence type="ECO:0000259" key="2">
    <source>
        <dbReference type="Pfam" id="PF07687"/>
    </source>
</evidence>
<sequence length="441" mass="47671">MTQIPIHSAPPAEYQETINKSIDDLDSQLHDINRKIHENPELGYEEFKAHDNVVSFLRTQGLEVTPHAFGLSTSFVCDYGKDDGPLVTFNVEYDALPGIGHACGHNLIATGSLAAFLATVSVMKKYNLPGKARCLGTPAEEGGGGKIKLIDAGAYKDVIATFMTHPFSTANNVTYGTCMASAKFRATFTGKPAHAAAAPHEGINALDAAVLAYNGTSMLRQQIKPDQRIQGVMIEGGQRANIITPKSVLDYNVRASTLKETKELQERVVKCFEGAAIATGCKVEFLETNTYADLRPSRSLCLAYSEVMKSVAPEQTWPVPEKEEPGAYSTDQGTISLPSLLSPLLLTFPHHTYQLTAVHTQLPGNVSHIVPSFHGLYAIPIKDNAANHTPSFTDAAGTDEAHRLTLLTSKGMAGVAVKILTDEMFAKEVESGFAEWLKAQQ</sequence>
<dbReference type="PIRSF" id="PIRSF037226">
    <property type="entry name" value="Amidohydrolase_ACY1L2_prd"/>
    <property type="match status" value="1"/>
</dbReference>